<keyword evidence="2" id="KW-0496">Mitochondrion</keyword>
<dbReference type="PANTHER" id="PTHR47677:SF1">
    <property type="entry name" value="CYTOCHROME C OXIDASE ASSEMBLY FACTOR 6"/>
    <property type="match status" value="1"/>
</dbReference>
<dbReference type="EMBL" id="CAJNNV010016058">
    <property type="protein sequence ID" value="CAE8604106.1"/>
    <property type="molecule type" value="Genomic_DNA"/>
</dbReference>
<dbReference type="Proteomes" id="UP000654075">
    <property type="component" value="Unassembled WGS sequence"/>
</dbReference>
<dbReference type="PANTHER" id="PTHR47677">
    <property type="entry name" value="CYTOCHROME C OXIDASE ASSEMBLY FACTOR 6"/>
    <property type="match status" value="1"/>
</dbReference>
<dbReference type="EMBL" id="CAJNNW010030164">
    <property type="protein sequence ID" value="CAE8702656.1"/>
    <property type="molecule type" value="Genomic_DNA"/>
</dbReference>
<reference evidence="4" key="1">
    <citation type="submission" date="2021-02" db="EMBL/GenBank/DDBJ databases">
        <authorList>
            <person name="Dougan E. K."/>
            <person name="Rhodes N."/>
            <person name="Thang M."/>
            <person name="Chan C."/>
        </authorList>
    </citation>
    <scope>NUCLEOTIDE SEQUENCE</scope>
</reference>
<evidence type="ECO:0000256" key="2">
    <source>
        <dbReference type="ARBA" id="ARBA00023128"/>
    </source>
</evidence>
<evidence type="ECO:0000313" key="4">
    <source>
        <dbReference type="EMBL" id="CAE8604106.1"/>
    </source>
</evidence>
<dbReference type="InterPro" id="IPR048280">
    <property type="entry name" value="COX6B-like"/>
</dbReference>
<feature type="non-terminal residue" evidence="4">
    <location>
        <position position="78"/>
    </location>
</feature>
<dbReference type="AlphaFoldDB" id="A0A813ESJ5"/>
<name>A0A813ESJ5_POLGL</name>
<evidence type="ECO:0000313" key="5">
    <source>
        <dbReference type="EMBL" id="CAE8702656.1"/>
    </source>
</evidence>
<dbReference type="Proteomes" id="UP000626109">
    <property type="component" value="Unassembled WGS sequence"/>
</dbReference>
<dbReference type="InterPro" id="IPR036549">
    <property type="entry name" value="CX6/COA6-like_sf"/>
</dbReference>
<comment type="caution">
    <text evidence="4">The sequence shown here is derived from an EMBL/GenBank/DDBJ whole genome shotgun (WGS) entry which is preliminary data.</text>
</comment>
<organism evidence="4 6">
    <name type="scientific">Polarella glacialis</name>
    <name type="common">Dinoflagellate</name>
    <dbReference type="NCBI Taxonomy" id="89957"/>
    <lineage>
        <taxon>Eukaryota</taxon>
        <taxon>Sar</taxon>
        <taxon>Alveolata</taxon>
        <taxon>Dinophyceae</taxon>
        <taxon>Suessiales</taxon>
        <taxon>Suessiaceae</taxon>
        <taxon>Polarella</taxon>
    </lineage>
</organism>
<keyword evidence="3" id="KW-1015">Disulfide bond</keyword>
<proteinExistence type="predicted"/>
<accession>A0A813ESJ5</accession>
<dbReference type="Pfam" id="PF02297">
    <property type="entry name" value="COX6B"/>
    <property type="match status" value="1"/>
</dbReference>
<dbReference type="InterPro" id="IPR048281">
    <property type="entry name" value="COA6_fun"/>
</dbReference>
<dbReference type="PROSITE" id="PS51808">
    <property type="entry name" value="CHCH"/>
    <property type="match status" value="1"/>
</dbReference>
<keyword evidence="6" id="KW-1185">Reference proteome</keyword>
<dbReference type="OrthoDB" id="16284at2759"/>
<sequence>AGSSASSTGTFKRKECWAARDVFFQCLDEGGGEVGPEAQSRCSKEWIQFQGRCLPSWVKHFMMQRNLGVGPQPPAPKG</sequence>
<dbReference type="SUPFAM" id="SSF47694">
    <property type="entry name" value="Cytochrome c oxidase subunit h"/>
    <property type="match status" value="1"/>
</dbReference>
<dbReference type="Gene3D" id="1.10.10.140">
    <property type="entry name" value="Cytochrome c oxidase, subunit VIb"/>
    <property type="match status" value="1"/>
</dbReference>
<protein>
    <submittedName>
        <fullName evidence="4">Uncharacterized protein</fullName>
    </submittedName>
</protein>
<comment type="subcellular location">
    <subcellularLocation>
        <location evidence="1">Mitochondrion</location>
    </subcellularLocation>
</comment>
<evidence type="ECO:0000256" key="3">
    <source>
        <dbReference type="ARBA" id="ARBA00023157"/>
    </source>
</evidence>
<gene>
    <name evidence="4" type="ORF">PGLA1383_LOCUS22292</name>
    <name evidence="5" type="ORF">PGLA2088_LOCUS32527</name>
</gene>
<evidence type="ECO:0000256" key="1">
    <source>
        <dbReference type="ARBA" id="ARBA00004173"/>
    </source>
</evidence>
<evidence type="ECO:0000313" key="6">
    <source>
        <dbReference type="Proteomes" id="UP000654075"/>
    </source>
</evidence>
<dbReference type="GO" id="GO:0005739">
    <property type="term" value="C:mitochondrion"/>
    <property type="evidence" value="ECO:0007669"/>
    <property type="project" value="UniProtKB-SubCell"/>
</dbReference>